<feature type="domain" description="DUF7707" evidence="3">
    <location>
        <begin position="24"/>
        <end position="128"/>
    </location>
</feature>
<gene>
    <name evidence="4" type="ORF">BDV26DRAFT_254133</name>
</gene>
<accession>A0A5N7BKE3</accession>
<evidence type="ECO:0000259" key="3">
    <source>
        <dbReference type="Pfam" id="PF24808"/>
    </source>
</evidence>
<dbReference type="PANTHER" id="PTHR38118:SF2">
    <property type="entry name" value="CDP-ALCOHOL PHOSPHATIDYLTRANSFERASE PROTEIN"/>
    <property type="match status" value="1"/>
</dbReference>
<sequence>MVLLGSLAIVASVAGLAASQTTSTIDPNSVSTDTRKQWCQSQTSMCPLICLQLPGASGSPNENKCDYKSLVYSCICSNNQSPNATEYSQTIPYFVCTEQNSQCVTNCNGEQQCQSNCRTKNPCGAQDPKRVNTTTSATTKTAQATTSLPPFTGVPNKNGVASGPSGDLNHIYGLAVVMAGFFAGFATLL</sequence>
<feature type="compositionally biased region" description="Low complexity" evidence="1">
    <location>
        <begin position="133"/>
        <end position="146"/>
    </location>
</feature>
<feature type="chain" id="PRO_5024836839" description="DUF7707 domain-containing protein" evidence="2">
    <location>
        <begin position="20"/>
        <end position="189"/>
    </location>
</feature>
<feature type="region of interest" description="Disordered" evidence="1">
    <location>
        <begin position="128"/>
        <end position="155"/>
    </location>
</feature>
<dbReference type="Proteomes" id="UP000326198">
    <property type="component" value="Unassembled WGS sequence"/>
</dbReference>
<evidence type="ECO:0000256" key="2">
    <source>
        <dbReference type="SAM" id="SignalP"/>
    </source>
</evidence>
<protein>
    <recommendedName>
        <fullName evidence="3">DUF7707 domain-containing protein</fullName>
    </recommendedName>
</protein>
<evidence type="ECO:0000256" key="1">
    <source>
        <dbReference type="SAM" id="MobiDB-lite"/>
    </source>
</evidence>
<dbReference type="PANTHER" id="PTHR38118">
    <property type="entry name" value="ANCHORED CELL WALL PROTEIN 11-RELATED"/>
    <property type="match status" value="1"/>
</dbReference>
<dbReference type="OrthoDB" id="2439692at2759"/>
<keyword evidence="5" id="KW-1185">Reference proteome</keyword>
<evidence type="ECO:0000313" key="4">
    <source>
        <dbReference type="EMBL" id="KAE8382233.1"/>
    </source>
</evidence>
<dbReference type="InterPro" id="IPR056124">
    <property type="entry name" value="DUF7707"/>
</dbReference>
<organism evidence="4 5">
    <name type="scientific">Aspergillus bertholletiae</name>
    <dbReference type="NCBI Taxonomy" id="1226010"/>
    <lineage>
        <taxon>Eukaryota</taxon>
        <taxon>Fungi</taxon>
        <taxon>Dikarya</taxon>
        <taxon>Ascomycota</taxon>
        <taxon>Pezizomycotina</taxon>
        <taxon>Eurotiomycetes</taxon>
        <taxon>Eurotiomycetidae</taxon>
        <taxon>Eurotiales</taxon>
        <taxon>Aspergillaceae</taxon>
        <taxon>Aspergillus</taxon>
        <taxon>Aspergillus subgen. Circumdati</taxon>
    </lineage>
</organism>
<keyword evidence="2" id="KW-0732">Signal</keyword>
<dbReference type="EMBL" id="ML736164">
    <property type="protein sequence ID" value="KAE8382233.1"/>
    <property type="molecule type" value="Genomic_DNA"/>
</dbReference>
<reference evidence="4 5" key="1">
    <citation type="submission" date="2019-04" db="EMBL/GenBank/DDBJ databases">
        <title>Friends and foes A comparative genomics studyof 23 Aspergillus species from section Flavi.</title>
        <authorList>
            <consortium name="DOE Joint Genome Institute"/>
            <person name="Kjaerbolling I."/>
            <person name="Vesth T."/>
            <person name="Frisvad J.C."/>
            <person name="Nybo J.L."/>
            <person name="Theobald S."/>
            <person name="Kildgaard S."/>
            <person name="Isbrandt T."/>
            <person name="Kuo A."/>
            <person name="Sato A."/>
            <person name="Lyhne E.K."/>
            <person name="Kogle M.E."/>
            <person name="Wiebenga A."/>
            <person name="Kun R.S."/>
            <person name="Lubbers R.J."/>
            <person name="Makela M.R."/>
            <person name="Barry K."/>
            <person name="Chovatia M."/>
            <person name="Clum A."/>
            <person name="Daum C."/>
            <person name="Haridas S."/>
            <person name="He G."/>
            <person name="LaButti K."/>
            <person name="Lipzen A."/>
            <person name="Mondo S."/>
            <person name="Riley R."/>
            <person name="Salamov A."/>
            <person name="Simmons B.A."/>
            <person name="Magnuson J.K."/>
            <person name="Henrissat B."/>
            <person name="Mortensen U.H."/>
            <person name="Larsen T.O."/>
            <person name="Devries R.P."/>
            <person name="Grigoriev I.V."/>
            <person name="Machida M."/>
            <person name="Baker S.E."/>
            <person name="Andersen M.R."/>
        </authorList>
    </citation>
    <scope>NUCLEOTIDE SEQUENCE [LARGE SCALE GENOMIC DNA]</scope>
    <source>
        <strain evidence="4 5">IBT 29228</strain>
    </source>
</reference>
<name>A0A5N7BKE3_9EURO</name>
<proteinExistence type="predicted"/>
<evidence type="ECO:0000313" key="5">
    <source>
        <dbReference type="Proteomes" id="UP000326198"/>
    </source>
</evidence>
<feature type="signal peptide" evidence="2">
    <location>
        <begin position="1"/>
        <end position="19"/>
    </location>
</feature>
<dbReference type="Pfam" id="PF24808">
    <property type="entry name" value="DUF7707"/>
    <property type="match status" value="1"/>
</dbReference>
<dbReference type="AlphaFoldDB" id="A0A5N7BKE3"/>